<feature type="region of interest" description="Disordered" evidence="1">
    <location>
        <begin position="97"/>
        <end position="118"/>
    </location>
</feature>
<feature type="region of interest" description="Disordered" evidence="1">
    <location>
        <begin position="1"/>
        <end position="52"/>
    </location>
</feature>
<dbReference type="Proteomes" id="UP000887561">
    <property type="component" value="Unplaced"/>
</dbReference>
<evidence type="ECO:0000313" key="2">
    <source>
        <dbReference type="Proteomes" id="UP000887561"/>
    </source>
</evidence>
<dbReference type="AlphaFoldDB" id="A0A915NBG3"/>
<organism evidence="2 3">
    <name type="scientific">Meloidogyne javanica</name>
    <name type="common">Root-knot nematode worm</name>
    <dbReference type="NCBI Taxonomy" id="6303"/>
    <lineage>
        <taxon>Eukaryota</taxon>
        <taxon>Metazoa</taxon>
        <taxon>Ecdysozoa</taxon>
        <taxon>Nematoda</taxon>
        <taxon>Chromadorea</taxon>
        <taxon>Rhabditida</taxon>
        <taxon>Tylenchina</taxon>
        <taxon>Tylenchomorpha</taxon>
        <taxon>Tylenchoidea</taxon>
        <taxon>Meloidogynidae</taxon>
        <taxon>Meloidogyninae</taxon>
        <taxon>Meloidogyne</taxon>
        <taxon>Meloidogyne incognita group</taxon>
    </lineage>
</organism>
<feature type="compositionally biased region" description="Polar residues" evidence="1">
    <location>
        <begin position="15"/>
        <end position="25"/>
    </location>
</feature>
<proteinExistence type="predicted"/>
<accession>A0A915NBG3</accession>
<protein>
    <submittedName>
        <fullName evidence="3">Uncharacterized protein</fullName>
    </submittedName>
</protein>
<reference evidence="3" key="1">
    <citation type="submission" date="2022-11" db="UniProtKB">
        <authorList>
            <consortium name="WormBaseParasite"/>
        </authorList>
    </citation>
    <scope>IDENTIFICATION</scope>
</reference>
<evidence type="ECO:0000313" key="3">
    <source>
        <dbReference type="WBParaSite" id="scaffold882_cov272.g2002"/>
    </source>
</evidence>
<evidence type="ECO:0000256" key="1">
    <source>
        <dbReference type="SAM" id="MobiDB-lite"/>
    </source>
</evidence>
<name>A0A915NBG3_MELJA</name>
<keyword evidence="2" id="KW-1185">Reference proteome</keyword>
<sequence length="182" mass="20896">MSSSTEQNRRRFASSPFTWRSQSAPNRDKWYRRGPLSRQRSRQESSGGESSQLLDHMVSRRLVSAIAAWHDLHVSLLQLSMSRAELNNIERKLTIRRRDGSDDSSSPSNSFGQIQKGKSKEHLLIHQNTENNELPTTSSPPTWTATFAQSLQIRSSSTRRRIRSPRPPAKHILILKRKFACF</sequence>
<dbReference type="WBParaSite" id="scaffold882_cov272.g2002">
    <property type="protein sequence ID" value="scaffold882_cov272.g2002"/>
    <property type="gene ID" value="scaffold882_cov272.g2002"/>
</dbReference>